<reference evidence="10 11" key="1">
    <citation type="journal article" date="2023" name="Nat. Commun.">
        <title>Origin of minicircular mitochondrial genomes in red algae.</title>
        <authorList>
            <person name="Lee Y."/>
            <person name="Cho C.H."/>
            <person name="Lee Y.M."/>
            <person name="Park S.I."/>
            <person name="Yang J.H."/>
            <person name="West J.A."/>
            <person name="Bhattacharya D."/>
            <person name="Yoon H.S."/>
        </authorList>
    </citation>
    <scope>NUCLEOTIDE SEQUENCE [LARGE SCALE GENOMIC DNA]</scope>
    <source>
        <strain evidence="10 11">CCMP1338</strain>
        <tissue evidence="10">Whole cell</tissue>
    </source>
</reference>
<name>A0AAV8UT30_9RHOD</name>
<sequence length="882" mass="96138">MEAGSQFGYIGDGSGRGRDGNAESSPVAAAEASAMFRTKRVAEIKNIEVKLRTDADEKSAQLRKMLGTRYRDLIDTATGVASMDQGVEAVLKVMLEVERKARELQKSLRSEIDEATLTIAREKEDNELVRQKAAYSIGSQLKFLVDTREQLFASLDGNKIFEASQRFAGAEAARKSLLEDGNAKTSKAFVTFLWKEIAPFREDINSAAKQKFRAEGLGAREYTGALCALLTISASSFEDVIWEFLNARLEGIERTLTTGKAAPAESIRSATSGFRDLLCDVYKILLVPREEADEDILRVVSATKRFDDVHPDRLTRIVTDWLQKASPRIQKATDISLSEAKTGGKLREAQQALAPLYDTSDEELNRAKSAAFKFTSPDGLEALFQPTIKSRAEQRTREIIEKCFGSFLTNVAATVTSISETKEGDGNLGKTMWNQEPSPGKPKGASGLTKEYVAQPGLAGKLNEEFDNQVRLTVVQDLSAISSSIPEVATACRAKCAEAAPRLLEMKNQLVSNELRMALESQGVGDVKSQELSVPMEKLFLIAHVYQNLSTSNALSEVFRFGEDEGTESYNDSVNAAQIFFAQATEIAVETYAVALRGVAQELERTLTTLIVDQSGLELDRGWEKVQEDSGPWVYPAMPSYPAYDFAINSCWTVSYAGGSALPIDAVRSFADCLVSGVVNAYKQVSGGRFGKIAILQAIFDVRFLGAVFRGLEAKQNATTSGVGRNELRVVEAALVNLVDPVELAYSDEKILTAVKAAFAKSSVVLGAFTRTHQGKRVTAMRPSLSEGFKASSLLNLAQPAPRFQYLPAPLPSSYQRRAYSTKAALQTLEVETGGIVKASEVGSNNNGTEESDVVKIASSFATSVGRMSTQFLFSGLRRDQE</sequence>
<dbReference type="GO" id="GO:0017119">
    <property type="term" value="C:Golgi transport complex"/>
    <property type="evidence" value="ECO:0007669"/>
    <property type="project" value="InterPro"/>
</dbReference>
<dbReference type="Pfam" id="PF08700">
    <property type="entry name" value="VPS51_Exo84_N"/>
    <property type="match status" value="1"/>
</dbReference>
<dbReference type="Proteomes" id="UP001157974">
    <property type="component" value="Unassembled WGS sequence"/>
</dbReference>
<comment type="subcellular location">
    <subcellularLocation>
        <location evidence="1">Golgi apparatus membrane</location>
        <topology evidence="1">Peripheral membrane protein</topology>
    </subcellularLocation>
</comment>
<comment type="caution">
    <text evidence="10">The sequence shown here is derived from an EMBL/GenBank/DDBJ whole genome shotgun (WGS) entry which is preliminary data.</text>
</comment>
<dbReference type="EMBL" id="JAMWBK010000006">
    <property type="protein sequence ID" value="KAJ8904223.1"/>
    <property type="molecule type" value="Genomic_DNA"/>
</dbReference>
<dbReference type="GO" id="GO:0006891">
    <property type="term" value="P:intra-Golgi vesicle-mediated transport"/>
    <property type="evidence" value="ECO:0007669"/>
    <property type="project" value="InterPro"/>
</dbReference>
<keyword evidence="4" id="KW-0813">Transport</keyword>
<evidence type="ECO:0000256" key="2">
    <source>
        <dbReference type="ARBA" id="ARBA00006653"/>
    </source>
</evidence>
<protein>
    <recommendedName>
        <fullName evidence="3">Conserved oligomeric Golgi complex subunit 1</fullName>
    </recommendedName>
</protein>
<evidence type="ECO:0000256" key="5">
    <source>
        <dbReference type="ARBA" id="ARBA00022927"/>
    </source>
</evidence>
<evidence type="ECO:0000313" key="10">
    <source>
        <dbReference type="EMBL" id="KAJ8904223.1"/>
    </source>
</evidence>
<evidence type="ECO:0000256" key="7">
    <source>
        <dbReference type="ARBA" id="ARBA00023136"/>
    </source>
</evidence>
<keyword evidence="7" id="KW-0472">Membrane</keyword>
<evidence type="ECO:0000313" key="11">
    <source>
        <dbReference type="Proteomes" id="UP001157974"/>
    </source>
</evidence>
<evidence type="ECO:0000256" key="8">
    <source>
        <dbReference type="SAM" id="Coils"/>
    </source>
</evidence>
<dbReference type="AlphaFoldDB" id="A0AAV8UT30"/>
<keyword evidence="8" id="KW-0175">Coiled coil</keyword>
<evidence type="ECO:0000256" key="3">
    <source>
        <dbReference type="ARBA" id="ARBA00020978"/>
    </source>
</evidence>
<dbReference type="PANTHER" id="PTHR31658:SF0">
    <property type="entry name" value="CONSERVED OLIGOMERIC GOLGI COMPLEX SUBUNIT 1"/>
    <property type="match status" value="1"/>
</dbReference>
<feature type="coiled-coil region" evidence="8">
    <location>
        <begin position="94"/>
        <end position="132"/>
    </location>
</feature>
<evidence type="ECO:0000256" key="4">
    <source>
        <dbReference type="ARBA" id="ARBA00022448"/>
    </source>
</evidence>
<proteinExistence type="inferred from homology"/>
<gene>
    <name evidence="10" type="ORF">NDN08_000748</name>
</gene>
<keyword evidence="6" id="KW-0333">Golgi apparatus</keyword>
<feature type="region of interest" description="Disordered" evidence="9">
    <location>
        <begin position="422"/>
        <end position="447"/>
    </location>
</feature>
<dbReference type="GO" id="GO:0015031">
    <property type="term" value="P:protein transport"/>
    <property type="evidence" value="ECO:0007669"/>
    <property type="project" value="UniProtKB-KW"/>
</dbReference>
<evidence type="ECO:0000256" key="6">
    <source>
        <dbReference type="ARBA" id="ARBA00023034"/>
    </source>
</evidence>
<dbReference type="PANTHER" id="PTHR31658">
    <property type="entry name" value="CONSERVED OLIGOMERIC GOLGI COMPLEX SUBUNIT 1"/>
    <property type="match status" value="1"/>
</dbReference>
<evidence type="ECO:0000256" key="9">
    <source>
        <dbReference type="SAM" id="MobiDB-lite"/>
    </source>
</evidence>
<feature type="region of interest" description="Disordered" evidence="9">
    <location>
        <begin position="1"/>
        <end position="26"/>
    </location>
</feature>
<organism evidence="10 11">
    <name type="scientific">Rhodosorus marinus</name>
    <dbReference type="NCBI Taxonomy" id="101924"/>
    <lineage>
        <taxon>Eukaryota</taxon>
        <taxon>Rhodophyta</taxon>
        <taxon>Stylonematophyceae</taxon>
        <taxon>Stylonematales</taxon>
        <taxon>Stylonemataceae</taxon>
        <taxon>Rhodosorus</taxon>
    </lineage>
</organism>
<keyword evidence="11" id="KW-1185">Reference proteome</keyword>
<dbReference type="GO" id="GO:0000139">
    <property type="term" value="C:Golgi membrane"/>
    <property type="evidence" value="ECO:0007669"/>
    <property type="project" value="UniProtKB-SubCell"/>
</dbReference>
<keyword evidence="5" id="KW-0653">Protein transport</keyword>
<accession>A0AAV8UT30</accession>
<comment type="similarity">
    <text evidence="2">Belongs to the COG1 family.</text>
</comment>
<dbReference type="InterPro" id="IPR033370">
    <property type="entry name" value="COG1"/>
</dbReference>
<evidence type="ECO:0000256" key="1">
    <source>
        <dbReference type="ARBA" id="ARBA00004395"/>
    </source>
</evidence>